<feature type="region of interest" description="Disordered" evidence="1">
    <location>
        <begin position="1"/>
        <end position="173"/>
    </location>
</feature>
<keyword evidence="4" id="KW-1185">Reference proteome</keyword>
<evidence type="ECO:0000256" key="1">
    <source>
        <dbReference type="SAM" id="MobiDB-lite"/>
    </source>
</evidence>
<feature type="domain" description="Myb/SANT-like DNA-binding" evidence="2">
    <location>
        <begin position="173"/>
        <end position="242"/>
    </location>
</feature>
<dbReference type="InParanoid" id="F1SCV3"/>
<dbReference type="GeneTree" id="ENSGT00390000014419"/>
<feature type="compositionally biased region" description="Basic residues" evidence="1">
    <location>
        <begin position="34"/>
        <end position="43"/>
    </location>
</feature>
<reference evidence="3" key="4">
    <citation type="submission" date="2025-09" db="UniProtKB">
        <authorList>
            <consortium name="Ensembl"/>
        </authorList>
    </citation>
    <scope>IDENTIFICATION</scope>
</reference>
<reference evidence="3" key="3">
    <citation type="submission" date="2025-08" db="UniProtKB">
        <authorList>
            <consortium name="Ensembl"/>
        </authorList>
    </citation>
    <scope>IDENTIFICATION</scope>
</reference>
<feature type="compositionally biased region" description="Pro residues" evidence="1">
    <location>
        <begin position="285"/>
        <end position="294"/>
    </location>
</feature>
<evidence type="ECO:0000313" key="3">
    <source>
        <dbReference type="Ensembl" id="ENSSSCP00000011483.4"/>
    </source>
</evidence>
<evidence type="ECO:0000259" key="2">
    <source>
        <dbReference type="Pfam" id="PF13837"/>
    </source>
</evidence>
<dbReference type="HOGENOM" id="CLU_074827_0_0_1"/>
<feature type="compositionally biased region" description="Low complexity" evidence="1">
    <location>
        <begin position="159"/>
        <end position="170"/>
    </location>
</feature>
<name>F1SCV3_PIG</name>
<dbReference type="Pfam" id="PF13837">
    <property type="entry name" value="Myb_DNA-bind_4"/>
    <property type="match status" value="1"/>
</dbReference>
<protein>
    <submittedName>
        <fullName evidence="3">Undifferentiated embryonic cell transcription factor 1</fullName>
    </submittedName>
</protein>
<feature type="compositionally biased region" description="Gly residues" evidence="1">
    <location>
        <begin position="53"/>
        <end position="64"/>
    </location>
</feature>
<dbReference type="Ensembl" id="ENSSSCT00000011785.4">
    <property type="protein sequence ID" value="ENSSSCP00000011483.4"/>
    <property type="gene ID" value="ENSSSCG00000010771.4"/>
</dbReference>
<feature type="compositionally biased region" description="Pro residues" evidence="1">
    <location>
        <begin position="114"/>
        <end position="126"/>
    </location>
</feature>
<accession>F1SCV3</accession>
<gene>
    <name evidence="3" type="primary">UTF1</name>
</gene>
<dbReference type="AlphaFoldDB" id="F1SCV3"/>
<dbReference type="InterPro" id="IPR044822">
    <property type="entry name" value="Myb_DNA-bind_4"/>
</dbReference>
<proteinExistence type="predicted"/>
<dbReference type="Bgee" id="ENSSSCG00000010771">
    <property type="expression patterns" value="Expressed in oocyte and 3 other cell types or tissues"/>
</dbReference>
<reference evidence="3" key="2">
    <citation type="journal article" date="2020" name="Gigascience">
        <title>An improved pig reference genome sequence to enable pig genetics and genomics research.</title>
        <authorList>
            <person name="Warr A."/>
            <person name="Affara N."/>
            <person name="Aken B."/>
            <person name="Beiki H."/>
            <person name="Bickhart D.M."/>
            <person name="Billis K."/>
            <person name="Chow W."/>
            <person name="Eory L."/>
            <person name="Finlayson H.A."/>
            <person name="Flicek P."/>
            <person name="Giron C.G."/>
            <person name="Griffin D.K."/>
            <person name="Hall R."/>
            <person name="Hannum G."/>
            <person name="Hourlier T."/>
            <person name="Howe K."/>
            <person name="Hume D.A."/>
            <person name="Izuogu O."/>
            <person name="Kim K."/>
            <person name="Koren S."/>
            <person name="Liu H."/>
            <person name="Manchanda N."/>
            <person name="Martin F.J."/>
            <person name="Nonneman D.J."/>
            <person name="O'Connor R.E."/>
            <person name="Phillippy A.M."/>
            <person name="Rohrer G.A."/>
            <person name="Rosen B.D."/>
            <person name="Rund L.A."/>
            <person name="Sargent C.A."/>
            <person name="Schook L.B."/>
            <person name="Schroeder S.G."/>
            <person name="Schwartz A.S."/>
            <person name="Skinner B.M."/>
            <person name="Talbot R."/>
            <person name="Tseng E."/>
            <person name="Tuggle C.K."/>
            <person name="Watson M."/>
            <person name="Smith T.P.L."/>
            <person name="Archibald A.L."/>
        </authorList>
    </citation>
    <scope>NUCLEOTIDE SEQUENCE [LARGE SCALE GENOMIC DNA]</scope>
    <source>
        <strain evidence="3">Duroc</strain>
    </source>
</reference>
<dbReference type="Proteomes" id="UP000008227">
    <property type="component" value="Chromosome 14"/>
</dbReference>
<evidence type="ECO:0000313" key="4">
    <source>
        <dbReference type="Proteomes" id="UP000008227"/>
    </source>
</evidence>
<feature type="compositionally biased region" description="Basic residues" evidence="1">
    <location>
        <begin position="1"/>
        <end position="12"/>
    </location>
</feature>
<feature type="region of interest" description="Disordered" evidence="1">
    <location>
        <begin position="258"/>
        <end position="383"/>
    </location>
</feature>
<organism evidence="3 4">
    <name type="scientific">Sus scrofa</name>
    <name type="common">Pig</name>
    <dbReference type="NCBI Taxonomy" id="9823"/>
    <lineage>
        <taxon>Eukaryota</taxon>
        <taxon>Metazoa</taxon>
        <taxon>Chordata</taxon>
        <taxon>Craniata</taxon>
        <taxon>Vertebrata</taxon>
        <taxon>Euteleostomi</taxon>
        <taxon>Mammalia</taxon>
        <taxon>Eutheria</taxon>
        <taxon>Laurasiatheria</taxon>
        <taxon>Artiodactyla</taxon>
        <taxon>Suina</taxon>
        <taxon>Suidae</taxon>
        <taxon>Sus</taxon>
    </lineage>
</organism>
<sequence>MEPVKKCKHRRWAGSSPPGGRGQSSAPSAQGLSTRRRTWRPRRQSSQVELGPQRGGAGRGGAMGGPRRPGWAAEPARPRPDAQGPPSVCGRPFSGLGLDPAPTGPGMLLRPRRPPPPAPPSPASPDPEPRLAGGAPETPPRRPASPGALAAPAPPGSPASPGSPVSPGSAQRTPWSVRETELLLGTLLQPAVWRALLLDRRQALPTYRRVSAALARQQVRRTPAQCRRRYKFLKDKVRDAHGQPPGPFDAQIRQLMGLLGDNGRRRGRRRSPGPGRPPRGRRPAPAEPGAPPLPASRDPDADPAWTLRFSPSPPKSADAPRVSGSSTALSALPPAPGRPEDPEPFRAPGSSPPPSPGPARDDPDSPPGRPEEHAPPQSAPPSLNAALLQTLGHLGDIVSILGPLRDQLLTLNQHVEQLRGSFDQTVSLAVGFILGSAAAERGVLTDPRP</sequence>
<feature type="compositionally biased region" description="Basic and acidic residues" evidence="1">
    <location>
        <begin position="359"/>
        <end position="374"/>
    </location>
</feature>
<dbReference type="STRING" id="9823.ENSSSCP00000011483"/>
<reference evidence="4" key="1">
    <citation type="submission" date="2009-11" db="EMBL/GenBank/DDBJ databases">
        <authorList>
            <consortium name="Porcine genome sequencing project"/>
        </authorList>
    </citation>
    <scope>NUCLEOTIDE SEQUENCE [LARGE SCALE GENOMIC DNA]</scope>
    <source>
        <strain evidence="4">Duroc</strain>
    </source>
</reference>
<dbReference type="FunCoup" id="F1SCV3">
    <property type="interactions" value="96"/>
</dbReference>